<dbReference type="eggNOG" id="ENOG502R40E">
    <property type="taxonomic scope" value="Eukaryota"/>
</dbReference>
<dbReference type="Pfam" id="PF04827">
    <property type="entry name" value="Plant_tran"/>
    <property type="match status" value="1"/>
</dbReference>
<accession>M7YLC8</accession>
<proteinExistence type="predicted"/>
<protein>
    <recommendedName>
        <fullName evidence="2">F-box protein AT5G49610-like beta-propeller domain-containing protein</fullName>
    </recommendedName>
</protein>
<feature type="compositionally biased region" description="Acidic residues" evidence="1">
    <location>
        <begin position="59"/>
        <end position="74"/>
    </location>
</feature>
<dbReference type="Pfam" id="PF23635">
    <property type="entry name" value="Beta-prop_AT5G49610-like"/>
    <property type="match status" value="1"/>
</dbReference>
<dbReference type="AlphaFoldDB" id="M7YLC8"/>
<evidence type="ECO:0000313" key="3">
    <source>
        <dbReference type="EMBL" id="EMS48102.1"/>
    </source>
</evidence>
<dbReference type="InterPro" id="IPR006912">
    <property type="entry name" value="Harbinger_derived_prot"/>
</dbReference>
<organism evidence="3">
    <name type="scientific">Triticum urartu</name>
    <name type="common">Red wild einkorn</name>
    <name type="synonym">Crithodium urartu</name>
    <dbReference type="NCBI Taxonomy" id="4572"/>
    <lineage>
        <taxon>Eukaryota</taxon>
        <taxon>Viridiplantae</taxon>
        <taxon>Streptophyta</taxon>
        <taxon>Embryophyta</taxon>
        <taxon>Tracheophyta</taxon>
        <taxon>Spermatophyta</taxon>
        <taxon>Magnoliopsida</taxon>
        <taxon>Liliopsida</taxon>
        <taxon>Poales</taxon>
        <taxon>Poaceae</taxon>
        <taxon>BOP clade</taxon>
        <taxon>Pooideae</taxon>
        <taxon>Triticodae</taxon>
        <taxon>Triticeae</taxon>
        <taxon>Triticinae</taxon>
        <taxon>Triticum</taxon>
    </lineage>
</organism>
<name>M7YLC8_TRIUA</name>
<gene>
    <name evidence="3" type="ORF">TRIUR3_09172</name>
</gene>
<reference evidence="3" key="1">
    <citation type="journal article" date="2013" name="Nature">
        <title>Draft genome of the wheat A-genome progenitor Triticum urartu.</title>
        <authorList>
            <person name="Ling H.Q."/>
            <person name="Zhao S."/>
            <person name="Liu D."/>
            <person name="Wang J."/>
            <person name="Sun H."/>
            <person name="Zhang C."/>
            <person name="Fan H."/>
            <person name="Li D."/>
            <person name="Dong L."/>
            <person name="Tao Y."/>
            <person name="Gao C."/>
            <person name="Wu H."/>
            <person name="Li Y."/>
            <person name="Cui Y."/>
            <person name="Guo X."/>
            <person name="Zheng S."/>
            <person name="Wang B."/>
            <person name="Yu K."/>
            <person name="Liang Q."/>
            <person name="Yang W."/>
            <person name="Lou X."/>
            <person name="Chen J."/>
            <person name="Feng M."/>
            <person name="Jian J."/>
            <person name="Zhang X."/>
            <person name="Luo G."/>
            <person name="Jiang Y."/>
            <person name="Liu J."/>
            <person name="Wang Z."/>
            <person name="Sha Y."/>
            <person name="Zhang B."/>
            <person name="Wu H."/>
            <person name="Tang D."/>
            <person name="Shen Q."/>
            <person name="Xue P."/>
            <person name="Zou S."/>
            <person name="Wang X."/>
            <person name="Liu X."/>
            <person name="Wang F."/>
            <person name="Yang Y."/>
            <person name="An X."/>
            <person name="Dong Z."/>
            <person name="Zhang K."/>
            <person name="Zhang X."/>
            <person name="Luo M.C."/>
            <person name="Dvorak J."/>
            <person name="Tong Y."/>
            <person name="Wang J."/>
            <person name="Yang H."/>
            <person name="Li Z."/>
            <person name="Wang D."/>
            <person name="Zhang A."/>
            <person name="Wang J."/>
        </authorList>
    </citation>
    <scope>NUCLEOTIDE SEQUENCE</scope>
</reference>
<dbReference type="STRING" id="4572.M7YLC8"/>
<feature type="domain" description="F-box protein AT5G49610-like beta-propeller" evidence="2">
    <location>
        <begin position="85"/>
        <end position="356"/>
    </location>
</feature>
<sequence>MPAFVPNRHWSDPDHTAAVRGAEVFLTRVPDVEDEGSDDPDHAAAVRGADVSLTRVHEDESEGGDGDGDEESEFEGGYKSPGWSMTSCRDGYVVLVSRSTKRAAVYDPLTRRLHLLRAPPVETREDAEPEFVVVTPEEDPRSFRVVCISKEMRAAQVAVFSPGSMEWQIFPKVGNLKQFLVYNGPIVNGTLVNGSVYWACSSGSDLHVLNTATLHFSQIDLPPLNDVWDWGQTFKIVGESSDGKPCVARLADLTLEVWVRRAAADGADRWMLDTTFPVPHANGKLKLQNVDEGSIEVAAIISGTVYLSLDQRSYGGGDSTWLLSFCTQTEELKKVCPITYSVDKSCYPYVMAWPPVLVGRKAVHCGRAATSTTDPQNLALLPVRGERRVPPARPQGVRRFAHKKVVVHDPYFECKEDALGTLGFSSYQKCTAAIRMLAYGIHDDLVDEYVHMSESTCLLSMYSFCMAVVEVFDPEYLKEPTTADTERLLAINAKWGFPGILDSINCMHFKWKNCPFAWQGQYKGHVKGATVILEDVDSQDL</sequence>
<dbReference type="OMA" id="YWACSSG"/>
<feature type="region of interest" description="Disordered" evidence="1">
    <location>
        <begin position="29"/>
        <end position="80"/>
    </location>
</feature>
<dbReference type="InterPro" id="IPR056594">
    <property type="entry name" value="AT5G49610-like_b-prop"/>
</dbReference>
<dbReference type="PANTHER" id="PTHR33207">
    <property type="entry name" value="F-BOX DOMAIN CONTAINING PROTEIN-RELATED"/>
    <property type="match status" value="1"/>
</dbReference>
<evidence type="ECO:0000259" key="2">
    <source>
        <dbReference type="Pfam" id="PF23635"/>
    </source>
</evidence>
<dbReference type="EMBL" id="KD251949">
    <property type="protein sequence ID" value="EMS48102.1"/>
    <property type="molecule type" value="Genomic_DNA"/>
</dbReference>
<evidence type="ECO:0000256" key="1">
    <source>
        <dbReference type="SAM" id="MobiDB-lite"/>
    </source>
</evidence>